<dbReference type="InterPro" id="IPR033467">
    <property type="entry name" value="Tesmin/TSO1-like_CXC"/>
</dbReference>
<dbReference type="CDD" id="cd10519">
    <property type="entry name" value="SET_EZH"/>
    <property type="match status" value="1"/>
</dbReference>
<dbReference type="Pfam" id="PF00856">
    <property type="entry name" value="SET"/>
    <property type="match status" value="1"/>
</dbReference>
<dbReference type="Pfam" id="PF25996">
    <property type="entry name" value="HTH_CLF_N"/>
    <property type="match status" value="1"/>
</dbReference>
<dbReference type="OMA" id="WERREVS"/>
<dbReference type="InterPro" id="IPR001214">
    <property type="entry name" value="SET_dom"/>
</dbReference>
<accession>D8SVT1</accession>
<dbReference type="KEGG" id="smo:SELMODRAFT_446978"/>
<evidence type="ECO:0000256" key="1">
    <source>
        <dbReference type="ARBA" id="ARBA00022603"/>
    </source>
</evidence>
<evidence type="ECO:0000259" key="9">
    <source>
        <dbReference type="PROSITE" id="PS51633"/>
    </source>
</evidence>
<dbReference type="PANTHER" id="PTHR45747:SF4">
    <property type="entry name" value="HISTONE-LYSINE N-METHYLTRANSFERASE E(Z)"/>
    <property type="match status" value="1"/>
</dbReference>
<evidence type="ECO:0000256" key="6">
    <source>
        <dbReference type="ARBA" id="ARBA00048568"/>
    </source>
</evidence>
<evidence type="ECO:0000256" key="4">
    <source>
        <dbReference type="ARBA" id="ARBA00023015"/>
    </source>
</evidence>
<feature type="region of interest" description="Disordered" evidence="7">
    <location>
        <begin position="379"/>
        <end position="415"/>
    </location>
</feature>
<feature type="domain" description="CXC" evidence="9">
    <location>
        <begin position="574"/>
        <end position="672"/>
    </location>
</feature>
<dbReference type="FunCoup" id="D8SVT1">
    <property type="interactions" value="3409"/>
</dbReference>
<dbReference type="SMART" id="SM01114">
    <property type="entry name" value="CXC"/>
    <property type="match status" value="1"/>
</dbReference>
<feature type="domain" description="SET" evidence="8">
    <location>
        <begin position="687"/>
        <end position="802"/>
    </location>
</feature>
<dbReference type="STRING" id="88036.D8SVT1"/>
<dbReference type="Pfam" id="PF18264">
    <property type="entry name" value="preSET_CXC"/>
    <property type="match status" value="1"/>
</dbReference>
<dbReference type="Proteomes" id="UP000001514">
    <property type="component" value="Unassembled WGS sequence"/>
</dbReference>
<feature type="compositionally biased region" description="Basic and acidic residues" evidence="7">
    <location>
        <begin position="350"/>
        <end position="363"/>
    </location>
</feature>
<dbReference type="GO" id="GO:0005634">
    <property type="term" value="C:nucleus"/>
    <property type="evidence" value="ECO:0000318"/>
    <property type="project" value="GO_Central"/>
</dbReference>
<keyword evidence="5" id="KW-0804">Transcription</keyword>
<protein>
    <submittedName>
        <fullName evidence="10">Uncharacterized protein</fullName>
    </submittedName>
</protein>
<dbReference type="GO" id="GO:0031519">
    <property type="term" value="C:PcG protein complex"/>
    <property type="evidence" value="ECO:0007669"/>
    <property type="project" value="InterPro"/>
</dbReference>
<dbReference type="FunFam" id="2.170.270.10:FF:000001">
    <property type="entry name" value="Putative histone-lysine N-methyltransferase EZH2"/>
    <property type="match status" value="1"/>
</dbReference>
<dbReference type="GO" id="GO:0003682">
    <property type="term" value="F:chromatin binding"/>
    <property type="evidence" value="ECO:0000318"/>
    <property type="project" value="GO_Central"/>
</dbReference>
<sequence length="835" mass="93547">MQSMEEGEASGKVSMAALSATFTRLKKQVAFERQAYVKARMDANSERLQGFCTHLLALSSSRAVNNRNHADNDMLNTRIQKALNKLGTDPAAADQQCGSQDDSSAPILFNNSGGKSIVKPVRLQTVQKTPPYTTWIFLDRNQRMAEDQSVVGRRRIYYDSAENEALICSDSEEEQVEEEEEKRDFSKGDDFLIRATVQEHGLSKMMFKALADCLDAKPSEIEARYEILAKDGDKLKSEEKHDLLSAMDSFDNLFCRRCLVFDCRLHGCSQPVIIPFDKQTPLNKTGELPSVPCGPCCFHLPRLSSHHDATSSGVESKPVPVESTAPAIEKSWQVSDSKDKGVATEPVAKTVDKPPEAPKKSFKDKSVTALRRLLLKRKATRHTDDDTNEARKKHHVEGSHAEVGDGSGNATRGENTGASMYLKKLVSKKLYAQRKWKGSQITTVKRPPPVIKEPEDVMQSISKNLTLYDSNWNTLEKDLYETGLQIFGRDSCLISRNLLRGMKSCAEVGEFMQLEAAVNWKLNEETKLQQDGNTVIEDATEIDRSRSRLYNGRRRGRVRRLKYTWKSVGYPAIRKRLVDGKDGCRQYTPCSCSESCGKQCSCHRNGTCCEKYCGCSKNCKNRFRGCHCAKSQCSSRQCPCFAAGRECDPDVCRNCWIGCGDGSQGGPPARGDSYECRNMKLLLKQQQRVLLGRSDVAGWGAFLKTPVNKHDYLGEYTGELISHREADKRGKIYDRENSSFLFNLNDQYVLDACRKGDKLKFANHSPNPNCYAKVIMVAGDHRVGIFAKERISAGEELFYDYRYEADRAPPWARKPEDGQKNDEAASGSGRAQKTA</sequence>
<dbReference type="OrthoDB" id="6141102at2759"/>
<dbReference type="InterPro" id="IPR058609">
    <property type="entry name" value="HTH_CLF-like"/>
</dbReference>
<gene>
    <name evidence="10" type="ORF">SELMODRAFT_446978</name>
</gene>
<dbReference type="eggNOG" id="KOG1079">
    <property type="taxonomic scope" value="Eukaryota"/>
</dbReference>
<proteinExistence type="predicted"/>
<evidence type="ECO:0000313" key="10">
    <source>
        <dbReference type="EMBL" id="EFJ11553.1"/>
    </source>
</evidence>
<comment type="catalytic activity">
    <reaction evidence="6">
        <text>L-lysyl(27)-[histone H3] + 3 S-adenosyl-L-methionine = N(6),N(6),N(6)-trimethyl-L-lysyl(27)-[histone H3] + 3 S-adenosyl-L-homocysteine + 3 H(+)</text>
        <dbReference type="Rhea" id="RHEA:60292"/>
        <dbReference type="Rhea" id="RHEA-COMP:15535"/>
        <dbReference type="Rhea" id="RHEA-COMP:15548"/>
        <dbReference type="ChEBI" id="CHEBI:15378"/>
        <dbReference type="ChEBI" id="CHEBI:29969"/>
        <dbReference type="ChEBI" id="CHEBI:57856"/>
        <dbReference type="ChEBI" id="CHEBI:59789"/>
        <dbReference type="ChEBI" id="CHEBI:61961"/>
        <dbReference type="EC" id="2.1.1.356"/>
    </reaction>
</comment>
<dbReference type="GO" id="GO:0031507">
    <property type="term" value="P:heterochromatin formation"/>
    <property type="evidence" value="ECO:0000318"/>
    <property type="project" value="GO_Central"/>
</dbReference>
<evidence type="ECO:0000256" key="3">
    <source>
        <dbReference type="ARBA" id="ARBA00022691"/>
    </source>
</evidence>
<dbReference type="InterPro" id="IPR025778">
    <property type="entry name" value="Hist-Lys_N-MeTrfase_plant"/>
</dbReference>
<dbReference type="PROSITE" id="PS51576">
    <property type="entry name" value="SAM_MT43_EZ"/>
    <property type="match status" value="1"/>
</dbReference>
<keyword evidence="2" id="KW-0808">Transferase</keyword>
<reference evidence="10 11" key="1">
    <citation type="journal article" date="2011" name="Science">
        <title>The Selaginella genome identifies genetic changes associated with the evolution of vascular plants.</title>
        <authorList>
            <person name="Banks J.A."/>
            <person name="Nishiyama T."/>
            <person name="Hasebe M."/>
            <person name="Bowman J.L."/>
            <person name="Gribskov M."/>
            <person name="dePamphilis C."/>
            <person name="Albert V.A."/>
            <person name="Aono N."/>
            <person name="Aoyama T."/>
            <person name="Ambrose B.A."/>
            <person name="Ashton N.W."/>
            <person name="Axtell M.J."/>
            <person name="Barker E."/>
            <person name="Barker M.S."/>
            <person name="Bennetzen J.L."/>
            <person name="Bonawitz N.D."/>
            <person name="Chapple C."/>
            <person name="Cheng C."/>
            <person name="Correa L.G."/>
            <person name="Dacre M."/>
            <person name="DeBarry J."/>
            <person name="Dreyer I."/>
            <person name="Elias M."/>
            <person name="Engstrom E.M."/>
            <person name="Estelle M."/>
            <person name="Feng L."/>
            <person name="Finet C."/>
            <person name="Floyd S.K."/>
            <person name="Frommer W.B."/>
            <person name="Fujita T."/>
            <person name="Gramzow L."/>
            <person name="Gutensohn M."/>
            <person name="Harholt J."/>
            <person name="Hattori M."/>
            <person name="Heyl A."/>
            <person name="Hirai T."/>
            <person name="Hiwatashi Y."/>
            <person name="Ishikawa M."/>
            <person name="Iwata M."/>
            <person name="Karol K.G."/>
            <person name="Koehler B."/>
            <person name="Kolukisaoglu U."/>
            <person name="Kubo M."/>
            <person name="Kurata T."/>
            <person name="Lalonde S."/>
            <person name="Li K."/>
            <person name="Li Y."/>
            <person name="Litt A."/>
            <person name="Lyons E."/>
            <person name="Manning G."/>
            <person name="Maruyama T."/>
            <person name="Michael T.P."/>
            <person name="Mikami K."/>
            <person name="Miyazaki S."/>
            <person name="Morinaga S."/>
            <person name="Murata T."/>
            <person name="Mueller-Roeber B."/>
            <person name="Nelson D.R."/>
            <person name="Obara M."/>
            <person name="Oguri Y."/>
            <person name="Olmstead R.G."/>
            <person name="Onodera N."/>
            <person name="Petersen B.L."/>
            <person name="Pils B."/>
            <person name="Prigge M."/>
            <person name="Rensing S.A."/>
            <person name="Riano-Pachon D.M."/>
            <person name="Roberts A.W."/>
            <person name="Sato Y."/>
            <person name="Scheller H.V."/>
            <person name="Schulz B."/>
            <person name="Schulz C."/>
            <person name="Shakirov E.V."/>
            <person name="Shibagaki N."/>
            <person name="Shinohara N."/>
            <person name="Shippen D.E."/>
            <person name="Soerensen I."/>
            <person name="Sotooka R."/>
            <person name="Sugimoto N."/>
            <person name="Sugita M."/>
            <person name="Sumikawa N."/>
            <person name="Tanurdzic M."/>
            <person name="Theissen G."/>
            <person name="Ulvskov P."/>
            <person name="Wakazuki S."/>
            <person name="Weng J.K."/>
            <person name="Willats W.W."/>
            <person name="Wipf D."/>
            <person name="Wolf P.G."/>
            <person name="Yang L."/>
            <person name="Zimmer A.D."/>
            <person name="Zhu Q."/>
            <person name="Mitros T."/>
            <person name="Hellsten U."/>
            <person name="Loque D."/>
            <person name="Otillar R."/>
            <person name="Salamov A."/>
            <person name="Schmutz J."/>
            <person name="Shapiro H."/>
            <person name="Lindquist E."/>
            <person name="Lucas S."/>
            <person name="Rokhsar D."/>
            <person name="Grigoriev I.V."/>
        </authorList>
    </citation>
    <scope>NUCLEOTIDE SEQUENCE [LARGE SCALE GENOMIC DNA]</scope>
</reference>
<dbReference type="SMART" id="SM00317">
    <property type="entry name" value="SET"/>
    <property type="match status" value="1"/>
</dbReference>
<dbReference type="PANTHER" id="PTHR45747">
    <property type="entry name" value="HISTONE-LYSINE N-METHYLTRANSFERASE E(Z)"/>
    <property type="match status" value="1"/>
</dbReference>
<dbReference type="GO" id="GO:0046976">
    <property type="term" value="F:histone H3K27 methyltransferase activity"/>
    <property type="evidence" value="ECO:0000318"/>
    <property type="project" value="GO_Central"/>
</dbReference>
<dbReference type="InterPro" id="IPR046341">
    <property type="entry name" value="SET_dom_sf"/>
</dbReference>
<dbReference type="Gramene" id="EFJ11553">
    <property type="protein sequence ID" value="EFJ11553"/>
    <property type="gene ID" value="SELMODRAFT_446978"/>
</dbReference>
<dbReference type="InterPro" id="IPR041355">
    <property type="entry name" value="Pre-SET_CXC"/>
</dbReference>
<feature type="region of interest" description="Disordered" evidence="7">
    <location>
        <begin position="809"/>
        <end position="835"/>
    </location>
</feature>
<dbReference type="SUPFAM" id="SSF82199">
    <property type="entry name" value="SET domain"/>
    <property type="match status" value="1"/>
</dbReference>
<dbReference type="GO" id="GO:0032259">
    <property type="term" value="P:methylation"/>
    <property type="evidence" value="ECO:0007669"/>
    <property type="project" value="UniProtKB-KW"/>
</dbReference>
<dbReference type="InParanoid" id="D8SVT1"/>
<dbReference type="HOGENOM" id="CLU_011060_0_0_1"/>
<feature type="compositionally biased region" description="Basic and acidic residues" evidence="7">
    <location>
        <begin position="381"/>
        <end position="403"/>
    </location>
</feature>
<dbReference type="PROSITE" id="PS50280">
    <property type="entry name" value="SET"/>
    <property type="match status" value="1"/>
</dbReference>
<dbReference type="Gene3D" id="2.170.270.10">
    <property type="entry name" value="SET domain"/>
    <property type="match status" value="1"/>
</dbReference>
<keyword evidence="4" id="KW-0805">Transcription regulation</keyword>
<organism evidence="11">
    <name type="scientific">Selaginella moellendorffii</name>
    <name type="common">Spikemoss</name>
    <dbReference type="NCBI Taxonomy" id="88036"/>
    <lineage>
        <taxon>Eukaryota</taxon>
        <taxon>Viridiplantae</taxon>
        <taxon>Streptophyta</taxon>
        <taxon>Embryophyta</taxon>
        <taxon>Tracheophyta</taxon>
        <taxon>Lycopodiopsida</taxon>
        <taxon>Selaginellales</taxon>
        <taxon>Selaginellaceae</taxon>
        <taxon>Selaginella</taxon>
    </lineage>
</organism>
<keyword evidence="1" id="KW-0489">Methyltransferase</keyword>
<feature type="compositionally biased region" description="Basic and acidic residues" evidence="7">
    <location>
        <begin position="809"/>
        <end position="823"/>
    </location>
</feature>
<keyword evidence="11" id="KW-1185">Reference proteome</keyword>
<feature type="region of interest" description="Disordered" evidence="7">
    <location>
        <begin position="332"/>
        <end position="363"/>
    </location>
</feature>
<dbReference type="InterPro" id="IPR026489">
    <property type="entry name" value="CXC_dom"/>
</dbReference>
<dbReference type="InterPro" id="IPR045318">
    <property type="entry name" value="EZH1/2-like"/>
</dbReference>
<dbReference type="AlphaFoldDB" id="D8SVT1"/>
<dbReference type="PROSITE" id="PS51633">
    <property type="entry name" value="CXC"/>
    <property type="match status" value="1"/>
</dbReference>
<name>D8SVT1_SELML</name>
<dbReference type="GO" id="GO:0140951">
    <property type="term" value="F:histone H3K27 trimethyltransferase activity"/>
    <property type="evidence" value="ECO:0007669"/>
    <property type="project" value="UniProtKB-EC"/>
</dbReference>
<evidence type="ECO:0000259" key="8">
    <source>
        <dbReference type="PROSITE" id="PS50280"/>
    </source>
</evidence>
<evidence type="ECO:0000256" key="7">
    <source>
        <dbReference type="SAM" id="MobiDB-lite"/>
    </source>
</evidence>
<evidence type="ECO:0000313" key="11">
    <source>
        <dbReference type="Proteomes" id="UP000001514"/>
    </source>
</evidence>
<keyword evidence="3" id="KW-0949">S-adenosyl-L-methionine</keyword>
<evidence type="ECO:0000256" key="2">
    <source>
        <dbReference type="ARBA" id="ARBA00022679"/>
    </source>
</evidence>
<dbReference type="EMBL" id="GL377646">
    <property type="protein sequence ID" value="EFJ11553.1"/>
    <property type="molecule type" value="Genomic_DNA"/>
</dbReference>
<evidence type="ECO:0000256" key="5">
    <source>
        <dbReference type="ARBA" id="ARBA00023163"/>
    </source>
</evidence>